<evidence type="ECO:0000313" key="3">
    <source>
        <dbReference type="EMBL" id="KAJ2936528.1"/>
    </source>
</evidence>
<dbReference type="AlphaFoldDB" id="A0A9W8JTC6"/>
<reference evidence="3" key="1">
    <citation type="submission" date="2022-06" db="EMBL/GenBank/DDBJ databases">
        <title>Genome Sequence of Candolleomyces eurysporus.</title>
        <authorList>
            <person name="Buettner E."/>
        </authorList>
    </citation>
    <scope>NUCLEOTIDE SEQUENCE</scope>
    <source>
        <strain evidence="3">VTCC 930004</strain>
    </source>
</reference>
<keyword evidence="1" id="KW-0677">Repeat</keyword>
<evidence type="ECO:0000313" key="4">
    <source>
        <dbReference type="Proteomes" id="UP001140091"/>
    </source>
</evidence>
<dbReference type="OrthoDB" id="4760524at2759"/>
<name>A0A9W8JTC6_9AGAR</name>
<dbReference type="PANTHER" id="PTHR10039">
    <property type="entry name" value="AMELOGENIN"/>
    <property type="match status" value="1"/>
</dbReference>
<dbReference type="SUPFAM" id="SSF52540">
    <property type="entry name" value="P-loop containing nucleoside triphosphate hydrolases"/>
    <property type="match status" value="1"/>
</dbReference>
<dbReference type="Gene3D" id="3.40.50.300">
    <property type="entry name" value="P-loop containing nucleotide triphosphate hydrolases"/>
    <property type="match status" value="1"/>
</dbReference>
<feature type="non-terminal residue" evidence="3">
    <location>
        <position position="829"/>
    </location>
</feature>
<dbReference type="PANTHER" id="PTHR10039:SF17">
    <property type="entry name" value="FUNGAL STAND N-TERMINAL GOODBYE DOMAIN-CONTAINING PROTEIN-RELATED"/>
    <property type="match status" value="1"/>
</dbReference>
<feature type="domain" description="Nephrocystin 3-like N-terminal" evidence="2">
    <location>
        <begin position="501"/>
        <end position="665"/>
    </location>
</feature>
<gene>
    <name evidence="3" type="ORF">H1R20_g569</name>
</gene>
<evidence type="ECO:0000259" key="2">
    <source>
        <dbReference type="Pfam" id="PF24883"/>
    </source>
</evidence>
<dbReference type="EMBL" id="JANBPK010000045">
    <property type="protein sequence ID" value="KAJ2936528.1"/>
    <property type="molecule type" value="Genomic_DNA"/>
</dbReference>
<dbReference type="InterPro" id="IPR027417">
    <property type="entry name" value="P-loop_NTPase"/>
</dbReference>
<keyword evidence="4" id="KW-1185">Reference proteome</keyword>
<accession>A0A9W8JTC6</accession>
<proteinExistence type="predicted"/>
<comment type="caution">
    <text evidence="3">The sequence shown here is derived from an EMBL/GenBank/DDBJ whole genome shotgun (WGS) entry which is preliminary data.</text>
</comment>
<evidence type="ECO:0000256" key="1">
    <source>
        <dbReference type="ARBA" id="ARBA00022737"/>
    </source>
</evidence>
<sequence length="829" mass="93498">MLRILPPEILSRFVLFLDADDEEDIQALRTLAVTSSVFLQPCRSVIFYHIKLDDMKNQIRLHPNPDRKSPGEKVLELVNLAPWVAKYCKKITIYDVFYTSWLSNDLKVAEALNKLNLQQIEHFVLYRGYRTQWLLLSAEIKAVIMKICQSPALFRLSVRRTPISLLGVVKPTLKHLEVLETVASLDGYIKPVPRDSPLSIQTLRIQHAHDLGGNIEWLLDSAKNDIKLDALEKLHLVATNEDDHSRVPILLEACKTSLKTFNFDPYPEISDPRSHFFDIAECTALETLSLRVEATTPDLNGERNSVQWASNFISRISKSNVIRVHLLLAWELSDAPGDIENTSPSLFFSLLAYHLQTLGTAVCNTQKYPRIQELDIELKSTNPDGDDTPHIERFVKQAFECIPMPDLVTLRAQPHRPMESFKKSQNAHVEQFSAYQIEGDFHSHLHRANSEDKNLYELLQPIDDASHTRDRKRSPPDSACMLGTRLEVIQKVGAWASAAIQHAGEPHVYWLHGCLGCGKSAISQEIGKKSEMQGRPVASFFFFRGSEDRSQIWRLATTLANQMVASVPETAPFIRAAVTANPGLKNFPEPKTCVAMQMQRLVYGPLKAAAARGPIEALAEHPFLILIDGLDECEQKEEVGELIDGMLAFFDENPFTPLRVFITSRMERHIQSRLNAPGVRSDNLVDHCSDDEITKFLDVVFQDARTRNPVIHAYVQEHGEWPTPSEKQTLVKHIGGSFIFASEVFKFIMDPITAGNHPTTPMSRLPLALSMNPGLDERYAQTLTRSERLPHFLEIVSTIALLRAPLPTSAIAELLGIQTYEVVNVLIFT</sequence>
<dbReference type="InterPro" id="IPR056884">
    <property type="entry name" value="NPHP3-like_N"/>
</dbReference>
<protein>
    <recommendedName>
        <fullName evidence="2">Nephrocystin 3-like N-terminal domain-containing protein</fullName>
    </recommendedName>
</protein>
<dbReference type="Pfam" id="PF24883">
    <property type="entry name" value="NPHP3_N"/>
    <property type="match status" value="1"/>
</dbReference>
<organism evidence="3 4">
    <name type="scientific">Candolleomyces eurysporus</name>
    <dbReference type="NCBI Taxonomy" id="2828524"/>
    <lineage>
        <taxon>Eukaryota</taxon>
        <taxon>Fungi</taxon>
        <taxon>Dikarya</taxon>
        <taxon>Basidiomycota</taxon>
        <taxon>Agaricomycotina</taxon>
        <taxon>Agaricomycetes</taxon>
        <taxon>Agaricomycetidae</taxon>
        <taxon>Agaricales</taxon>
        <taxon>Agaricineae</taxon>
        <taxon>Psathyrellaceae</taxon>
        <taxon>Candolleomyces</taxon>
    </lineage>
</organism>
<dbReference type="Proteomes" id="UP001140091">
    <property type="component" value="Unassembled WGS sequence"/>
</dbReference>